<evidence type="ECO:0000256" key="1">
    <source>
        <dbReference type="SAM" id="Phobius"/>
    </source>
</evidence>
<keyword evidence="1" id="KW-1133">Transmembrane helix</keyword>
<reference evidence="2 3" key="1">
    <citation type="submission" date="2013-09" db="EMBL/GenBank/DDBJ databases">
        <title>Whole genome shotgun sequence of Novosphingobium tardaugens NBRC 16725.</title>
        <authorList>
            <person name="Isaki S."/>
            <person name="Hosoyama A."/>
            <person name="Tsuchikane K."/>
            <person name="Katsumata H."/>
            <person name="Ando Y."/>
            <person name="Yamazaki S."/>
            <person name="Fujita N."/>
        </authorList>
    </citation>
    <scope>NUCLEOTIDE SEQUENCE [LARGE SCALE GENOMIC DNA]</scope>
    <source>
        <strain evidence="2 3">NBRC 16725</strain>
    </source>
</reference>
<keyword evidence="1" id="KW-0472">Membrane</keyword>
<sequence>MSIRSKIAHVGAWMAGIGAVAGYLVSWLLLPAAGCVESAYILSCESAADRLLHILGNFTSVLTAFVCALPGLVIYVVASSGQTTPPEQ</sequence>
<organism evidence="2 3">
    <name type="scientific">Caenibius tardaugens NBRC 16725</name>
    <dbReference type="NCBI Taxonomy" id="1219035"/>
    <lineage>
        <taxon>Bacteria</taxon>
        <taxon>Pseudomonadati</taxon>
        <taxon>Pseudomonadota</taxon>
        <taxon>Alphaproteobacteria</taxon>
        <taxon>Sphingomonadales</taxon>
        <taxon>Erythrobacteraceae</taxon>
        <taxon>Caenibius</taxon>
    </lineage>
</organism>
<evidence type="ECO:0000313" key="2">
    <source>
        <dbReference type="EMBL" id="GAD49171.1"/>
    </source>
</evidence>
<gene>
    <name evidence="2" type="ORF">NT2_05_00920</name>
</gene>
<keyword evidence="3" id="KW-1185">Reference proteome</keyword>
<name>U2Y7J0_9SPHN</name>
<dbReference type="AlphaFoldDB" id="U2Y7J0"/>
<dbReference type="RefSeq" id="WP_021690077.1">
    <property type="nucleotide sequence ID" value="NZ_BASZ01000005.1"/>
</dbReference>
<evidence type="ECO:0000313" key="3">
    <source>
        <dbReference type="Proteomes" id="UP000016568"/>
    </source>
</evidence>
<protein>
    <submittedName>
        <fullName evidence="2">Uncharacterized protein</fullName>
    </submittedName>
</protein>
<feature type="transmembrane region" description="Helical" evidence="1">
    <location>
        <begin position="54"/>
        <end position="78"/>
    </location>
</feature>
<feature type="transmembrane region" description="Helical" evidence="1">
    <location>
        <begin position="12"/>
        <end position="34"/>
    </location>
</feature>
<comment type="caution">
    <text evidence="2">The sequence shown here is derived from an EMBL/GenBank/DDBJ whole genome shotgun (WGS) entry which is preliminary data.</text>
</comment>
<proteinExistence type="predicted"/>
<accession>U2Y7J0</accession>
<keyword evidence="1" id="KW-0812">Transmembrane</keyword>
<dbReference type="KEGG" id="ntd:EGO55_11670"/>
<dbReference type="EMBL" id="BASZ01000005">
    <property type="protein sequence ID" value="GAD49171.1"/>
    <property type="molecule type" value="Genomic_DNA"/>
</dbReference>
<dbReference type="Proteomes" id="UP000016568">
    <property type="component" value="Unassembled WGS sequence"/>
</dbReference>